<dbReference type="PANTHER" id="PTHR11461:SF211">
    <property type="entry name" value="GH10112P-RELATED"/>
    <property type="match status" value="1"/>
</dbReference>
<organism evidence="4 5">
    <name type="scientific">Prorocentrum cordatum</name>
    <dbReference type="NCBI Taxonomy" id="2364126"/>
    <lineage>
        <taxon>Eukaryota</taxon>
        <taxon>Sar</taxon>
        <taxon>Alveolata</taxon>
        <taxon>Dinophyceae</taxon>
        <taxon>Prorocentrales</taxon>
        <taxon>Prorocentraceae</taxon>
        <taxon>Prorocentrum</taxon>
    </lineage>
</organism>
<proteinExistence type="inferred from homology"/>
<evidence type="ECO:0000256" key="1">
    <source>
        <dbReference type="ARBA" id="ARBA00009500"/>
    </source>
</evidence>
<reference evidence="4" key="1">
    <citation type="submission" date="2023-10" db="EMBL/GenBank/DDBJ databases">
        <authorList>
            <person name="Chen Y."/>
            <person name="Shah S."/>
            <person name="Dougan E. K."/>
            <person name="Thang M."/>
            <person name="Chan C."/>
        </authorList>
    </citation>
    <scope>NUCLEOTIDE SEQUENCE [LARGE SCALE GENOMIC DNA]</scope>
</reference>
<evidence type="ECO:0000313" key="4">
    <source>
        <dbReference type="EMBL" id="CAK0883282.1"/>
    </source>
</evidence>
<dbReference type="Gene3D" id="3.30.497.10">
    <property type="entry name" value="Antithrombin, subunit I, domain 2"/>
    <property type="match status" value="1"/>
</dbReference>
<dbReference type="InterPro" id="IPR000215">
    <property type="entry name" value="Serpin_fam"/>
</dbReference>
<dbReference type="InterPro" id="IPR036186">
    <property type="entry name" value="Serpin_sf"/>
</dbReference>
<dbReference type="PANTHER" id="PTHR11461">
    <property type="entry name" value="SERINE PROTEASE INHIBITOR, SERPIN"/>
    <property type="match status" value="1"/>
</dbReference>
<dbReference type="SMART" id="SM00093">
    <property type="entry name" value="SERPIN"/>
    <property type="match status" value="1"/>
</dbReference>
<dbReference type="SUPFAM" id="SSF56574">
    <property type="entry name" value="Serpins"/>
    <property type="match status" value="1"/>
</dbReference>
<protein>
    <recommendedName>
        <fullName evidence="3">Serpin domain-containing protein</fullName>
    </recommendedName>
</protein>
<gene>
    <name evidence="4" type="ORF">PCOR1329_LOCUS65528</name>
</gene>
<evidence type="ECO:0000313" key="5">
    <source>
        <dbReference type="Proteomes" id="UP001189429"/>
    </source>
</evidence>
<dbReference type="Gene3D" id="2.30.39.10">
    <property type="entry name" value="Alpha-1-antitrypsin, domain 1"/>
    <property type="match status" value="1"/>
</dbReference>
<evidence type="ECO:0000259" key="3">
    <source>
        <dbReference type="SMART" id="SM00093"/>
    </source>
</evidence>
<keyword evidence="5" id="KW-1185">Reference proteome</keyword>
<dbReference type="CDD" id="cd19588">
    <property type="entry name" value="serpin_miropin-like"/>
    <property type="match status" value="1"/>
</dbReference>
<comment type="caution">
    <text evidence="4">The sequence shown here is derived from an EMBL/GenBank/DDBJ whole genome shotgun (WGS) entry which is preliminary data.</text>
</comment>
<dbReference type="InterPro" id="IPR023796">
    <property type="entry name" value="Serpin_dom"/>
</dbReference>
<dbReference type="PROSITE" id="PS00284">
    <property type="entry name" value="SERPIN"/>
    <property type="match status" value="1"/>
</dbReference>
<accession>A0ABN9WAJ3</accession>
<evidence type="ECO:0000256" key="2">
    <source>
        <dbReference type="RuleBase" id="RU000411"/>
    </source>
</evidence>
<name>A0ABN9WAJ3_9DINO</name>
<feature type="domain" description="Serpin" evidence="3">
    <location>
        <begin position="15"/>
        <end position="380"/>
    </location>
</feature>
<dbReference type="Pfam" id="PF00079">
    <property type="entry name" value="Serpin"/>
    <property type="match status" value="1"/>
</dbReference>
<dbReference type="Proteomes" id="UP001189429">
    <property type="component" value="Unassembled WGS sequence"/>
</dbReference>
<dbReference type="InterPro" id="IPR042178">
    <property type="entry name" value="Serpin_sf_1"/>
</dbReference>
<dbReference type="InterPro" id="IPR023795">
    <property type="entry name" value="Serpin_CS"/>
</dbReference>
<dbReference type="EMBL" id="CAUYUJ010018394">
    <property type="protein sequence ID" value="CAK0883282.1"/>
    <property type="molecule type" value="Genomic_DNA"/>
</dbReference>
<dbReference type="InterPro" id="IPR042185">
    <property type="entry name" value="Serpin_sf_2"/>
</dbReference>
<comment type="similarity">
    <text evidence="1 2">Belongs to the serpin family.</text>
</comment>
<sequence>MAGTEVASGVNRLGLMLLSSLHKTSDAGGIFISPLSISSALGMVALGATPNGTAKHEILAAWGLSASKADGFLQGLHSRTTDLMIVKKGVQVLNANSIWCSASIKTDFIAAAQDAFDAEARTLPSSPAPINEWCGKATHGMIPSIISSIDPLTVAVLVNAVYFKGMWAKQFDSALTSPGTFRSASKGPLPCAMMKRTDKHMRYAEGADFQVVELPYGSGGQDDGMSAVVVLPREGTALPDIVERLGNPGGVESLAEMLEQLQRSHVSLQLPRFKLEFGVHDLKPELRSTFGMSRVFDGTGEFQGMSDDPELYLSSVFHKAVVEVTEEGTKASAATAGVMMTRAAVVFDPPQPMVVDRPFLFLIREVSTGMLLFAGTVENPDLEI</sequence>